<keyword evidence="3" id="KW-1185">Reference proteome</keyword>
<keyword evidence="1" id="KW-0812">Transmembrane</keyword>
<reference evidence="2" key="1">
    <citation type="submission" date="2023-06" db="EMBL/GenBank/DDBJ databases">
        <title>Draft Genome Sequences of Representative Paenibacillus Polymyxa, Bacillus cereus, Fictibacillus sp., and Brevibacillus agri Strains Isolated from Amazonian Dark Earth.</title>
        <authorList>
            <person name="Pellegrinetti T.A."/>
            <person name="Cunha I.C.M."/>
            <person name="Chaves M.G."/>
            <person name="Freitas A.S."/>
            <person name="Silva A.V.R."/>
            <person name="Tsai S.M."/>
            <person name="Mendes L.W."/>
        </authorList>
    </citation>
    <scope>NUCLEOTIDE SEQUENCE</scope>
    <source>
        <strain evidence="2">CENA-BCM004</strain>
    </source>
</reference>
<keyword evidence="1" id="KW-1133">Transmembrane helix</keyword>
<organism evidence="2 3">
    <name type="scientific">Fictibacillus terranigra</name>
    <dbReference type="NCBI Taxonomy" id="3058424"/>
    <lineage>
        <taxon>Bacteria</taxon>
        <taxon>Bacillati</taxon>
        <taxon>Bacillota</taxon>
        <taxon>Bacilli</taxon>
        <taxon>Bacillales</taxon>
        <taxon>Fictibacillaceae</taxon>
        <taxon>Fictibacillus</taxon>
    </lineage>
</organism>
<evidence type="ECO:0000256" key="1">
    <source>
        <dbReference type="SAM" id="Phobius"/>
    </source>
</evidence>
<feature type="transmembrane region" description="Helical" evidence="1">
    <location>
        <begin position="6"/>
        <end position="26"/>
    </location>
</feature>
<proteinExistence type="predicted"/>
<sequence>MSTLLISIVISVIIILFILVIFVVAISKGYSYKHTVDSLEEHPHLKEKEEKSRDA</sequence>
<name>A0ABT8ECT8_9BACL</name>
<comment type="caution">
    <text evidence="2">The sequence shown here is derived from an EMBL/GenBank/DDBJ whole genome shotgun (WGS) entry which is preliminary data.</text>
</comment>
<dbReference type="InterPro" id="IPR047753">
    <property type="entry name" value="YtzI-like"/>
</dbReference>
<keyword evidence="1" id="KW-0472">Membrane</keyword>
<protein>
    <submittedName>
        <fullName evidence="2">YtzI protein</fullName>
    </submittedName>
</protein>
<gene>
    <name evidence="2" type="primary">ytzI</name>
    <name evidence="2" type="ORF">QYF49_22000</name>
</gene>
<dbReference type="EMBL" id="JAUHLN010000006">
    <property type="protein sequence ID" value="MDN4075637.1"/>
    <property type="molecule type" value="Genomic_DNA"/>
</dbReference>
<dbReference type="RefSeq" id="WP_290401745.1">
    <property type="nucleotide sequence ID" value="NZ_JAUHLN010000006.1"/>
</dbReference>
<accession>A0ABT8ECT8</accession>
<dbReference type="NCBIfam" id="NF033232">
    <property type="entry name" value="small_YtzI"/>
    <property type="match status" value="1"/>
</dbReference>
<evidence type="ECO:0000313" key="2">
    <source>
        <dbReference type="EMBL" id="MDN4075637.1"/>
    </source>
</evidence>
<dbReference type="Proteomes" id="UP001168694">
    <property type="component" value="Unassembled WGS sequence"/>
</dbReference>
<evidence type="ECO:0000313" key="3">
    <source>
        <dbReference type="Proteomes" id="UP001168694"/>
    </source>
</evidence>